<name>A0A9X0CTX1_9CNID</name>
<sequence length="151" mass="17263">MSEMEKIAKLLEPDYVRASRLFETDRANYEFAVDISLQPEYFSVPGEFRESSLIASLFNAMLSKNKQIKLFHSWAEMCEDDGKSGSLCQALLKCWEARQILDVGGTEKAFEVLKEASCSIEKVQNKSSESYRLSKGHYLYSEGEAYCKNRD</sequence>
<reference evidence="1" key="1">
    <citation type="submission" date="2023-01" db="EMBL/GenBank/DDBJ databases">
        <title>Genome assembly of the deep-sea coral Lophelia pertusa.</title>
        <authorList>
            <person name="Herrera S."/>
            <person name="Cordes E."/>
        </authorList>
    </citation>
    <scope>NUCLEOTIDE SEQUENCE</scope>
    <source>
        <strain evidence="1">USNM1676648</strain>
        <tissue evidence="1">Polyp</tissue>
    </source>
</reference>
<dbReference type="EMBL" id="MU826435">
    <property type="protein sequence ID" value="KAJ7375912.1"/>
    <property type="molecule type" value="Genomic_DNA"/>
</dbReference>
<proteinExistence type="predicted"/>
<accession>A0A9X0CTX1</accession>
<evidence type="ECO:0000313" key="2">
    <source>
        <dbReference type="Proteomes" id="UP001163046"/>
    </source>
</evidence>
<protein>
    <submittedName>
        <fullName evidence="1">Uncharacterized protein</fullName>
    </submittedName>
</protein>
<keyword evidence="2" id="KW-1185">Reference proteome</keyword>
<organism evidence="1 2">
    <name type="scientific">Desmophyllum pertusum</name>
    <dbReference type="NCBI Taxonomy" id="174260"/>
    <lineage>
        <taxon>Eukaryota</taxon>
        <taxon>Metazoa</taxon>
        <taxon>Cnidaria</taxon>
        <taxon>Anthozoa</taxon>
        <taxon>Hexacorallia</taxon>
        <taxon>Scleractinia</taxon>
        <taxon>Caryophylliina</taxon>
        <taxon>Caryophylliidae</taxon>
        <taxon>Desmophyllum</taxon>
    </lineage>
</organism>
<evidence type="ECO:0000313" key="1">
    <source>
        <dbReference type="EMBL" id="KAJ7375912.1"/>
    </source>
</evidence>
<comment type="caution">
    <text evidence="1">The sequence shown here is derived from an EMBL/GenBank/DDBJ whole genome shotgun (WGS) entry which is preliminary data.</text>
</comment>
<dbReference type="AlphaFoldDB" id="A0A9X0CTX1"/>
<gene>
    <name evidence="1" type="ORF">OS493_038127</name>
</gene>
<dbReference type="Proteomes" id="UP001163046">
    <property type="component" value="Unassembled WGS sequence"/>
</dbReference>